<dbReference type="EMBL" id="JACIET010000002">
    <property type="protein sequence ID" value="MBB4014071.1"/>
    <property type="molecule type" value="Genomic_DNA"/>
</dbReference>
<evidence type="ECO:0000313" key="3">
    <source>
        <dbReference type="Proteomes" id="UP000561045"/>
    </source>
</evidence>
<proteinExistence type="predicted"/>
<protein>
    <submittedName>
        <fullName evidence="2">Uncharacterized protein</fullName>
    </submittedName>
</protein>
<evidence type="ECO:0000313" key="2">
    <source>
        <dbReference type="EMBL" id="MBB4014071.1"/>
    </source>
</evidence>
<feature type="region of interest" description="Disordered" evidence="1">
    <location>
        <begin position="163"/>
        <end position="205"/>
    </location>
</feature>
<reference evidence="2 3" key="1">
    <citation type="submission" date="2020-08" db="EMBL/GenBank/DDBJ databases">
        <title>Genomic Encyclopedia of Type Strains, Phase IV (KMG-IV): sequencing the most valuable type-strain genomes for metagenomic binning, comparative biology and taxonomic classification.</title>
        <authorList>
            <person name="Goeker M."/>
        </authorList>
    </citation>
    <scope>NUCLEOTIDE SEQUENCE [LARGE SCALE GENOMIC DNA]</scope>
    <source>
        <strain evidence="2 3">DSM 106739</strain>
    </source>
</reference>
<dbReference type="Proteomes" id="UP000561045">
    <property type="component" value="Unassembled WGS sequence"/>
</dbReference>
<evidence type="ECO:0000256" key="1">
    <source>
        <dbReference type="SAM" id="MobiDB-lite"/>
    </source>
</evidence>
<keyword evidence="3" id="KW-1185">Reference proteome</keyword>
<name>A0A840BKI3_9RHOO</name>
<comment type="caution">
    <text evidence="2">The sequence shown here is derived from an EMBL/GenBank/DDBJ whole genome shotgun (WGS) entry which is preliminary data.</text>
</comment>
<gene>
    <name evidence="2" type="ORF">GGR36_003417</name>
</gene>
<sequence>MNGERVSLLSTSVHLSPCCSLAVQAGPRPGGRGTFFVRTKKVPKESRPASTPLAAQGVPCAARNIGWLRNSALRASNSPRHRRHAAEPDASVLLGVSEGDRKASTIARCRLLVARMQAAGRNPAGALEHLDTSTPDSALRHPSYEHHTRVAQPMVLTLGPVESAEPRSELGGSARSDDGEDCLSGGRSPARVPQPPDFASSAGKSGTQCLTANAGSPFLGYFFWRSKRSNTPAGGGTPANARVQTITGNREPQLQTRAPHLGPCEAQPKQLATSVCVATSVTLKKPRP</sequence>
<organism evidence="2 3">
    <name type="scientific">Niveibacterium umoris</name>
    <dbReference type="NCBI Taxonomy" id="1193620"/>
    <lineage>
        <taxon>Bacteria</taxon>
        <taxon>Pseudomonadati</taxon>
        <taxon>Pseudomonadota</taxon>
        <taxon>Betaproteobacteria</taxon>
        <taxon>Rhodocyclales</taxon>
        <taxon>Rhodocyclaceae</taxon>
        <taxon>Niveibacterium</taxon>
    </lineage>
</organism>
<accession>A0A840BKI3</accession>
<dbReference type="AlphaFoldDB" id="A0A840BKI3"/>